<keyword evidence="4" id="KW-1185">Reference proteome</keyword>
<dbReference type="InterPro" id="IPR058498">
    <property type="entry name" value="DUF8185"/>
</dbReference>
<dbReference type="Proteomes" id="UP000234206">
    <property type="component" value="Unassembled WGS sequence"/>
</dbReference>
<name>A0A2I1P9L7_9MICO</name>
<evidence type="ECO:0000259" key="1">
    <source>
        <dbReference type="Pfam" id="PF26035"/>
    </source>
</evidence>
<dbReference type="EMBL" id="PKIZ01000015">
    <property type="protein sequence ID" value="PKZ41325.1"/>
    <property type="molecule type" value="Genomic_DNA"/>
</dbReference>
<dbReference type="AlphaFoldDB" id="A0A2I1P9L7"/>
<evidence type="ECO:0000259" key="2">
    <source>
        <dbReference type="Pfam" id="PF26572"/>
    </source>
</evidence>
<feature type="domain" description="DUF8185" evidence="2">
    <location>
        <begin position="108"/>
        <end position="205"/>
    </location>
</feature>
<organism evidence="3 4">
    <name type="scientific">Kytococcus schroeteri</name>
    <dbReference type="NCBI Taxonomy" id="138300"/>
    <lineage>
        <taxon>Bacteria</taxon>
        <taxon>Bacillati</taxon>
        <taxon>Actinomycetota</taxon>
        <taxon>Actinomycetes</taxon>
        <taxon>Micrococcales</taxon>
        <taxon>Kytococcaceae</taxon>
        <taxon>Kytococcus</taxon>
    </lineage>
</organism>
<gene>
    <name evidence="3" type="ORF">CYJ76_08285</name>
</gene>
<feature type="domain" description="DUF8010" evidence="1">
    <location>
        <begin position="5"/>
        <end position="101"/>
    </location>
</feature>
<evidence type="ECO:0000313" key="3">
    <source>
        <dbReference type="EMBL" id="PKZ41325.1"/>
    </source>
</evidence>
<reference evidence="3 4" key="1">
    <citation type="submission" date="2017-12" db="EMBL/GenBank/DDBJ databases">
        <title>Phylogenetic diversity of female urinary microbiome.</title>
        <authorList>
            <person name="Thomas-White K."/>
            <person name="Wolfe A.J."/>
        </authorList>
    </citation>
    <scope>NUCLEOTIDE SEQUENCE [LARGE SCALE GENOMIC DNA]</scope>
    <source>
        <strain evidence="3 4">UMB1298</strain>
    </source>
</reference>
<comment type="caution">
    <text evidence="3">The sequence shown here is derived from an EMBL/GenBank/DDBJ whole genome shotgun (WGS) entry which is preliminary data.</text>
</comment>
<protein>
    <submittedName>
        <fullName evidence="3">Uncharacterized protein</fullName>
    </submittedName>
</protein>
<dbReference type="Pfam" id="PF26035">
    <property type="entry name" value="DUF8010"/>
    <property type="match status" value="1"/>
</dbReference>
<accession>A0A2I1P9L7</accession>
<dbReference type="Pfam" id="PF26572">
    <property type="entry name" value="DUF8185"/>
    <property type="match status" value="1"/>
</dbReference>
<sequence>MLTLAADDLADLASFTARAKHLDAAGAMRLQLRDGVLATWVCVVPGAGLLQEGTVLGMRAVPAACPVDVDVVVPLAAVTDRLAARSASTTTLPVPPSEVAAPWAAASPPMTGWEPVVRVDTADLAELTRTGVQEVSAGAPAGSGAAAVADLRRRVWSRSVGAGWPQGLALGADALGFLTGADEAVVLRSGPWWRLATPTGHVLAR</sequence>
<dbReference type="InterPro" id="IPR058323">
    <property type="entry name" value="DUF8010"/>
</dbReference>
<dbReference type="OrthoDB" id="4801220at2"/>
<proteinExistence type="predicted"/>
<evidence type="ECO:0000313" key="4">
    <source>
        <dbReference type="Proteomes" id="UP000234206"/>
    </source>
</evidence>